<name>A0A834AYV6_9CHIR</name>
<accession>A0A834AYV6</accession>
<protein>
    <recommendedName>
        <fullName evidence="3">Lebercilin-like protein</fullName>
    </recommendedName>
    <alternativeName>
        <fullName evidence="4">Leber congenital amaurosis 5-like protein</fullName>
    </alternativeName>
</protein>
<dbReference type="PANTHER" id="PTHR16650">
    <property type="entry name" value="C21ORF13-RELATED"/>
    <property type="match status" value="1"/>
</dbReference>
<evidence type="ECO:0000313" key="9">
    <source>
        <dbReference type="Proteomes" id="UP000664940"/>
    </source>
</evidence>
<feature type="compositionally biased region" description="Basic and acidic residues" evidence="6">
    <location>
        <begin position="423"/>
        <end position="432"/>
    </location>
</feature>
<evidence type="ECO:0000256" key="4">
    <source>
        <dbReference type="ARBA" id="ARBA00041402"/>
    </source>
</evidence>
<feature type="compositionally biased region" description="Basic and acidic residues" evidence="6">
    <location>
        <begin position="88"/>
        <end position="98"/>
    </location>
</feature>
<dbReference type="PANTHER" id="PTHR16650:SF9">
    <property type="entry name" value="LEBERCILIN-LIKE PROTEIN"/>
    <property type="match status" value="1"/>
</dbReference>
<dbReference type="GO" id="GO:0005930">
    <property type="term" value="C:axoneme"/>
    <property type="evidence" value="ECO:0007669"/>
    <property type="project" value="TreeGrafter"/>
</dbReference>
<feature type="region of interest" description="Disordered" evidence="6">
    <location>
        <begin position="401"/>
        <end position="610"/>
    </location>
</feature>
<evidence type="ECO:0000256" key="2">
    <source>
        <dbReference type="ARBA" id="ARBA00023054"/>
    </source>
</evidence>
<feature type="region of interest" description="Disordered" evidence="6">
    <location>
        <begin position="138"/>
        <end position="179"/>
    </location>
</feature>
<feature type="region of interest" description="Disordered" evidence="6">
    <location>
        <begin position="78"/>
        <end position="98"/>
    </location>
</feature>
<feature type="compositionally biased region" description="Basic and acidic residues" evidence="6">
    <location>
        <begin position="543"/>
        <end position="563"/>
    </location>
</feature>
<feature type="compositionally biased region" description="Low complexity" evidence="6">
    <location>
        <begin position="28"/>
        <end position="57"/>
    </location>
</feature>
<evidence type="ECO:0000256" key="6">
    <source>
        <dbReference type="SAM" id="MobiDB-lite"/>
    </source>
</evidence>
<evidence type="ECO:0000256" key="1">
    <source>
        <dbReference type="ARBA" id="ARBA00010229"/>
    </source>
</evidence>
<feature type="region of interest" description="Disordered" evidence="6">
    <location>
        <begin position="625"/>
        <end position="689"/>
    </location>
</feature>
<proteinExistence type="inferred from homology"/>
<sequence length="764" mass="85067">MPSAATAETHADEHLPGVASENSRRSAEPGGSPGTAASPGPRHASSGSAAGSRSPCSFRSLSSYDDYSEDFLSECSETAVHSNYSEKPAVKGEKEEKKNCVSQVSQRKVNRWPRYRAPPYLDFTGFLPLFPAEEPQFGSPKNHTLLPRQPKKTVSKSGQKEISAESKHSRNASNLNSKISTTVQRREAVTYRILSARLHRIKELKNELADIHRKLEATVVENQFLKQLQFRHLKAIGKYETSQNNVPQIILKHQNEVKNLRQLLRKSKEKERTVSRKLRDTENELLKTKDALQALQALSEDKSLAEREELTQRLASLTTKMEENDQKLQNLEKQLRLKTKAFGRQLATETQKTLVAQAAKEALHKEVRRLQQKLKEKDRELEIRNIYANRILKNLHDTEDYPKVSSTKSVQADRTGAPATSVRHQETQKSEDAPTWMTKSKKTTGNAGHREKPTETVRAIPRYSSKLPGQEGSERKHEGHQRDQVSSRPAGDQCHNPDEGRGMRAGLQAAEVGNKHSTSLQTLTWLSKDEEHSRAQAAPENTGRQREKKADQEKQIPLEKEQEPPPETAQVTHLERGGQQGDEAAKEGLPKSLQTSEADEVPNKTVAPNMKTLLRQRKRYSFTVATENLHHGLPASGGPAPGPRRCNPGPDRRRGAREGPRPEHSASVYEPSFGKSSRTKAAGAAFRDKKSSLMRELFGSGYVFKKEQASAAREGPEETWKSTKVPQPPPGQTPASNGFGDSKVTVVNSIKSSSPTEGKIKIII</sequence>
<dbReference type="InterPro" id="IPR026188">
    <property type="entry name" value="Lebercilin-like"/>
</dbReference>
<dbReference type="EMBL" id="JABVXQ010000003">
    <property type="protein sequence ID" value="KAF6119444.1"/>
    <property type="molecule type" value="Genomic_DNA"/>
</dbReference>
<evidence type="ECO:0000256" key="3">
    <source>
        <dbReference type="ARBA" id="ARBA00041189"/>
    </source>
</evidence>
<evidence type="ECO:0000313" key="8">
    <source>
        <dbReference type="EMBL" id="KAF6119444.1"/>
    </source>
</evidence>
<feature type="compositionally biased region" description="Polar residues" evidence="6">
    <location>
        <begin position="515"/>
        <end position="525"/>
    </location>
</feature>
<feature type="compositionally biased region" description="Basic and acidic residues" evidence="6">
    <location>
        <begin position="472"/>
        <end position="485"/>
    </location>
</feature>
<feature type="compositionally biased region" description="Basic and acidic residues" evidence="6">
    <location>
        <begin position="650"/>
        <end position="664"/>
    </location>
</feature>
<keyword evidence="2 5" id="KW-0175">Coiled coil</keyword>
<feature type="region of interest" description="Disordered" evidence="6">
    <location>
        <begin position="704"/>
        <end position="742"/>
    </location>
</feature>
<feature type="region of interest" description="Disordered" evidence="6">
    <location>
        <begin position="1"/>
        <end position="57"/>
    </location>
</feature>
<dbReference type="GO" id="GO:0042073">
    <property type="term" value="P:intraciliary transport"/>
    <property type="evidence" value="ECO:0007669"/>
    <property type="project" value="TreeGrafter"/>
</dbReference>
<evidence type="ECO:0000256" key="5">
    <source>
        <dbReference type="SAM" id="Coils"/>
    </source>
</evidence>
<gene>
    <name evidence="8" type="ORF">HJG60_007541</name>
</gene>
<dbReference type="Pfam" id="PF15619">
    <property type="entry name" value="Lebercilin"/>
    <property type="match status" value="1"/>
</dbReference>
<dbReference type="Proteomes" id="UP000664940">
    <property type="component" value="Unassembled WGS sequence"/>
</dbReference>
<comment type="similarity">
    <text evidence="1">Belongs to the LCA5 family.</text>
</comment>
<feature type="domain" description="Lebercilin" evidence="7">
    <location>
        <begin position="189"/>
        <end position="381"/>
    </location>
</feature>
<dbReference type="AlphaFoldDB" id="A0A834AYV6"/>
<evidence type="ECO:0000259" key="7">
    <source>
        <dbReference type="Pfam" id="PF15619"/>
    </source>
</evidence>
<reference evidence="8 9" key="1">
    <citation type="journal article" date="2020" name="Nature">
        <title>Six reference-quality genomes reveal evolution of bat adaptations.</title>
        <authorList>
            <person name="Jebb D."/>
            <person name="Huang Z."/>
            <person name="Pippel M."/>
            <person name="Hughes G.M."/>
            <person name="Lavrichenko K."/>
            <person name="Devanna P."/>
            <person name="Winkler S."/>
            <person name="Jermiin L.S."/>
            <person name="Skirmuntt E.C."/>
            <person name="Katzourakis A."/>
            <person name="Burkitt-Gray L."/>
            <person name="Ray D.A."/>
            <person name="Sullivan K.A.M."/>
            <person name="Roscito J.G."/>
            <person name="Kirilenko B.M."/>
            <person name="Davalos L.M."/>
            <person name="Corthals A.P."/>
            <person name="Power M.L."/>
            <person name="Jones G."/>
            <person name="Ransome R.D."/>
            <person name="Dechmann D.K.N."/>
            <person name="Locatelli A.G."/>
            <person name="Puechmaille S.J."/>
            <person name="Fedrigo O."/>
            <person name="Jarvis E.D."/>
            <person name="Hiller M."/>
            <person name="Vernes S.C."/>
            <person name="Myers E.W."/>
            <person name="Teeling E.C."/>
        </authorList>
    </citation>
    <scope>NUCLEOTIDE SEQUENCE [LARGE SCALE GENOMIC DNA]</scope>
    <source>
        <strain evidence="8">Bat1K_MPI-CBG_1</strain>
    </source>
</reference>
<feature type="compositionally biased region" description="Basic and acidic residues" evidence="6">
    <location>
        <begin position="704"/>
        <end position="721"/>
    </location>
</feature>
<dbReference type="InterPro" id="IPR028933">
    <property type="entry name" value="Lebercilin_dom"/>
</dbReference>
<comment type="caution">
    <text evidence="8">The sequence shown here is derived from an EMBL/GenBank/DDBJ whole genome shotgun (WGS) entry which is preliminary data.</text>
</comment>
<organism evidence="8 9">
    <name type="scientific">Phyllostomus discolor</name>
    <name type="common">pale spear-nosed bat</name>
    <dbReference type="NCBI Taxonomy" id="89673"/>
    <lineage>
        <taxon>Eukaryota</taxon>
        <taxon>Metazoa</taxon>
        <taxon>Chordata</taxon>
        <taxon>Craniata</taxon>
        <taxon>Vertebrata</taxon>
        <taxon>Euteleostomi</taxon>
        <taxon>Mammalia</taxon>
        <taxon>Eutheria</taxon>
        <taxon>Laurasiatheria</taxon>
        <taxon>Chiroptera</taxon>
        <taxon>Yangochiroptera</taxon>
        <taxon>Phyllostomidae</taxon>
        <taxon>Phyllostominae</taxon>
        <taxon>Phyllostomus</taxon>
    </lineage>
</organism>
<feature type="compositionally biased region" description="Basic and acidic residues" evidence="6">
    <location>
        <begin position="158"/>
        <end position="168"/>
    </location>
</feature>
<feature type="coiled-coil region" evidence="5">
    <location>
        <begin position="250"/>
        <end position="380"/>
    </location>
</feature>